<gene>
    <name evidence="1" type="ORF">FEM21_18530</name>
</gene>
<evidence type="ECO:0008006" key="3">
    <source>
        <dbReference type="Google" id="ProtNLM"/>
    </source>
</evidence>
<dbReference type="PATRIC" id="fig|1492738.3.peg.1842"/>
<dbReference type="Proteomes" id="UP000027064">
    <property type="component" value="Unassembled WGS sequence"/>
</dbReference>
<sequence>MRKLSQAILLFSLIVLSSCKSSNYKYFAPTVNPVLFQDKGEVHVAGEISSSGLLAKSAVALTNHFGIMGMYHSGGLGNYRAHEGEIAAGYFTNNLYVSGGMGFGSNFAYIDTTHVAKRYEGSFRRPFVQINAGVSGREIIGGIKGDAVFCLKNSYLFYNGNHLNTTKDRIHSEYFVMEPGFLMGLGSRVFRFDFLMGFPIHFTNNPLSKYSNARTYPLNVGFGIRFVFGRKKNLI</sequence>
<dbReference type="PROSITE" id="PS51257">
    <property type="entry name" value="PROKAR_LIPOPROTEIN"/>
    <property type="match status" value="1"/>
</dbReference>
<dbReference type="OrthoDB" id="1337415at2"/>
<dbReference type="AlphaFoldDB" id="A0A066WMK7"/>
<proteinExistence type="predicted"/>
<keyword evidence="2" id="KW-1185">Reference proteome</keyword>
<organism evidence="1 2">
    <name type="scientific">Flavobacterium seoulense</name>
    <dbReference type="NCBI Taxonomy" id="1492738"/>
    <lineage>
        <taxon>Bacteria</taxon>
        <taxon>Pseudomonadati</taxon>
        <taxon>Bacteroidota</taxon>
        <taxon>Flavobacteriia</taxon>
        <taxon>Flavobacteriales</taxon>
        <taxon>Flavobacteriaceae</taxon>
        <taxon>Flavobacterium</taxon>
    </lineage>
</organism>
<comment type="caution">
    <text evidence="1">The sequence shown here is derived from an EMBL/GenBank/DDBJ whole genome shotgun (WGS) entry which is preliminary data.</text>
</comment>
<dbReference type="RefSeq" id="WP_035659724.1">
    <property type="nucleotide sequence ID" value="NZ_JNCA01000016.1"/>
</dbReference>
<protein>
    <recommendedName>
        <fullName evidence="3">Outer membrane protein beta-barrel domain-containing protein</fullName>
    </recommendedName>
</protein>
<evidence type="ECO:0000313" key="2">
    <source>
        <dbReference type="Proteomes" id="UP000027064"/>
    </source>
</evidence>
<accession>A0A066WMK7</accession>
<name>A0A066WMK7_9FLAO</name>
<evidence type="ECO:0000313" key="1">
    <source>
        <dbReference type="EMBL" id="KDN55262.1"/>
    </source>
</evidence>
<dbReference type="EMBL" id="JNCA01000016">
    <property type="protein sequence ID" value="KDN55262.1"/>
    <property type="molecule type" value="Genomic_DNA"/>
</dbReference>
<reference evidence="1 2" key="1">
    <citation type="submission" date="2014-05" db="EMBL/GenBank/DDBJ databases">
        <title>Genome Sequence of Flavobacterium sp. EM1321.</title>
        <authorList>
            <person name="Shin S.-K."/>
            <person name="Yi H."/>
        </authorList>
    </citation>
    <scope>NUCLEOTIDE SEQUENCE [LARGE SCALE GENOMIC DNA]</scope>
    <source>
        <strain evidence="1 2">EM1321</strain>
    </source>
</reference>